<protein>
    <submittedName>
        <fullName evidence="4">Glyoxylate/hydroxypyruvate reductase A</fullName>
    </submittedName>
</protein>
<dbReference type="Pfam" id="PF02826">
    <property type="entry name" value="2-Hacid_dh_C"/>
    <property type="match status" value="1"/>
</dbReference>
<dbReference type="AlphaFoldDB" id="A0A502DGP9"/>
<dbReference type="InterPro" id="IPR006140">
    <property type="entry name" value="D-isomer_DH_NAD-bd"/>
</dbReference>
<gene>
    <name evidence="4" type="ORF">EAH82_18500</name>
</gene>
<proteinExistence type="predicted"/>
<sequence>MNPLDTATPSHRPLPIALYCDHAQAADWAAGLRAALPAATIDTWPAPSPAARHAIVWSPTQAFIDAHPALELIFNMGAGVDALLKLHLPPKARIVRIEDGGMAVQMADYVCHAVLRHFREFDVYDASAAAGQWVPRVGRVRSDFPVGVMGLGVLGQRVVTALQQFDFPVSGWSRSPKAIDGVRCFSGAEQFDDFLAATRVLVCMVPLTADTRDILCRASLSKLQPGGYLINVARGAHLVEDDLIALLDSGHLAGALLDVTRTEPLPEDHPFWSHPKVTITPHISAQTVVSESIAQMVVKIQAVQRGEVPAGLVDPARGY</sequence>
<dbReference type="Proteomes" id="UP000319212">
    <property type="component" value="Unassembled WGS sequence"/>
</dbReference>
<dbReference type="PANTHER" id="PTHR43333">
    <property type="entry name" value="2-HACID_DH_C DOMAIN-CONTAINING PROTEIN"/>
    <property type="match status" value="1"/>
</dbReference>
<reference evidence="4 5" key="1">
    <citation type="journal article" date="2019" name="Environ. Microbiol.">
        <title>Species interactions and distinct microbial communities in high Arctic permafrost affected cryosols are associated with the CH4 and CO2 gas fluxes.</title>
        <authorList>
            <person name="Altshuler I."/>
            <person name="Hamel J."/>
            <person name="Turney S."/>
            <person name="Magnuson E."/>
            <person name="Levesque R."/>
            <person name="Greer C."/>
            <person name="Whyte L.G."/>
        </authorList>
    </citation>
    <scope>NUCLEOTIDE SEQUENCE [LARGE SCALE GENOMIC DNA]</scope>
    <source>
        <strain evidence="4 5">S06.C</strain>
    </source>
</reference>
<comment type="caution">
    <text evidence="4">The sequence shown here is derived from an EMBL/GenBank/DDBJ whole genome shotgun (WGS) entry which is preliminary data.</text>
</comment>
<evidence type="ECO:0000313" key="5">
    <source>
        <dbReference type="Proteomes" id="UP000319212"/>
    </source>
</evidence>
<keyword evidence="1" id="KW-0560">Oxidoreductase</keyword>
<evidence type="ECO:0000259" key="3">
    <source>
        <dbReference type="Pfam" id="PF02826"/>
    </source>
</evidence>
<keyword evidence="2" id="KW-0520">NAD</keyword>
<dbReference type="RefSeq" id="WP_140844544.1">
    <property type="nucleotide sequence ID" value="NZ_RCZI01000006.1"/>
</dbReference>
<dbReference type="SUPFAM" id="SSF51735">
    <property type="entry name" value="NAD(P)-binding Rossmann-fold domains"/>
    <property type="match status" value="1"/>
</dbReference>
<name>A0A502DGP9_9BURK</name>
<evidence type="ECO:0000256" key="1">
    <source>
        <dbReference type="ARBA" id="ARBA00023002"/>
    </source>
</evidence>
<keyword evidence="4" id="KW-0670">Pyruvate</keyword>
<dbReference type="PANTHER" id="PTHR43333:SF1">
    <property type="entry name" value="D-ISOMER SPECIFIC 2-HYDROXYACID DEHYDROGENASE NAD-BINDING DOMAIN-CONTAINING PROTEIN"/>
    <property type="match status" value="1"/>
</dbReference>
<dbReference type="EMBL" id="RCZI01000006">
    <property type="protein sequence ID" value="TPG23850.1"/>
    <property type="molecule type" value="Genomic_DNA"/>
</dbReference>
<evidence type="ECO:0000313" key="4">
    <source>
        <dbReference type="EMBL" id="TPG23850.1"/>
    </source>
</evidence>
<dbReference type="PROSITE" id="PS00671">
    <property type="entry name" value="D_2_HYDROXYACID_DH_3"/>
    <property type="match status" value="1"/>
</dbReference>
<dbReference type="GO" id="GO:0051287">
    <property type="term" value="F:NAD binding"/>
    <property type="evidence" value="ECO:0007669"/>
    <property type="project" value="InterPro"/>
</dbReference>
<accession>A0A502DGP9</accession>
<dbReference type="CDD" id="cd12164">
    <property type="entry name" value="GDH_like_2"/>
    <property type="match status" value="1"/>
</dbReference>
<dbReference type="InterPro" id="IPR036291">
    <property type="entry name" value="NAD(P)-bd_dom_sf"/>
</dbReference>
<feature type="domain" description="D-isomer specific 2-hydroxyacid dehydrogenase NAD-binding" evidence="3">
    <location>
        <begin position="113"/>
        <end position="284"/>
    </location>
</feature>
<dbReference type="Gene3D" id="3.40.50.720">
    <property type="entry name" value="NAD(P)-binding Rossmann-like Domain"/>
    <property type="match status" value="2"/>
</dbReference>
<dbReference type="InterPro" id="IPR029753">
    <property type="entry name" value="D-isomer_DH_CS"/>
</dbReference>
<evidence type="ECO:0000256" key="2">
    <source>
        <dbReference type="ARBA" id="ARBA00023027"/>
    </source>
</evidence>
<dbReference type="OrthoDB" id="9787219at2"/>
<dbReference type="GO" id="GO:0016616">
    <property type="term" value="F:oxidoreductase activity, acting on the CH-OH group of donors, NAD or NADP as acceptor"/>
    <property type="evidence" value="ECO:0007669"/>
    <property type="project" value="UniProtKB-ARBA"/>
</dbReference>
<organism evidence="4 5">
    <name type="scientific">Variovorax guangxiensis</name>
    <dbReference type="NCBI Taxonomy" id="1775474"/>
    <lineage>
        <taxon>Bacteria</taxon>
        <taxon>Pseudomonadati</taxon>
        <taxon>Pseudomonadota</taxon>
        <taxon>Betaproteobacteria</taxon>
        <taxon>Burkholderiales</taxon>
        <taxon>Comamonadaceae</taxon>
        <taxon>Variovorax</taxon>
    </lineage>
</organism>